<evidence type="ECO:0000313" key="1">
    <source>
        <dbReference type="EMBL" id="SDX41879.1"/>
    </source>
</evidence>
<accession>A0A1H3BLB4</accession>
<dbReference type="Proteomes" id="UP000198500">
    <property type="component" value="Unassembled WGS sequence"/>
</dbReference>
<keyword evidence="2" id="KW-1185">Reference proteome</keyword>
<organism evidence="1 2">
    <name type="scientific">Aidingimonas halophila</name>
    <dbReference type="NCBI Taxonomy" id="574349"/>
    <lineage>
        <taxon>Bacteria</taxon>
        <taxon>Pseudomonadati</taxon>
        <taxon>Pseudomonadota</taxon>
        <taxon>Gammaproteobacteria</taxon>
        <taxon>Oceanospirillales</taxon>
        <taxon>Halomonadaceae</taxon>
        <taxon>Aidingimonas</taxon>
    </lineage>
</organism>
<name>A0A1H3BLB4_9GAMM</name>
<proteinExistence type="predicted"/>
<dbReference type="AlphaFoldDB" id="A0A1H3BLB4"/>
<dbReference type="InterPro" id="IPR021736">
    <property type="entry name" value="DUF3305"/>
</dbReference>
<protein>
    <recommendedName>
        <fullName evidence="3">DUF3305 domain-containing protein</fullName>
    </recommendedName>
</protein>
<gene>
    <name evidence="1" type="ORF">SAMN05443545_105239</name>
</gene>
<dbReference type="OrthoDB" id="5586738at2"/>
<dbReference type="RefSeq" id="WP_092569710.1">
    <property type="nucleotide sequence ID" value="NZ_BMXH01000003.1"/>
</dbReference>
<evidence type="ECO:0000313" key="2">
    <source>
        <dbReference type="Proteomes" id="UP000198500"/>
    </source>
</evidence>
<evidence type="ECO:0008006" key="3">
    <source>
        <dbReference type="Google" id="ProtNLM"/>
    </source>
</evidence>
<reference evidence="1 2" key="1">
    <citation type="submission" date="2016-10" db="EMBL/GenBank/DDBJ databases">
        <authorList>
            <person name="de Groot N.N."/>
        </authorList>
    </citation>
    <scope>NUCLEOTIDE SEQUENCE [LARGE SCALE GENOMIC DNA]</scope>
    <source>
        <strain evidence="1 2">DSM 19219</strain>
    </source>
</reference>
<dbReference type="STRING" id="574349.SAMN05443545_105239"/>
<dbReference type="EMBL" id="FNNI01000005">
    <property type="protein sequence ID" value="SDX41879.1"/>
    <property type="molecule type" value="Genomic_DNA"/>
</dbReference>
<sequence>MSRTQPVINSRRTLSLSFSQQPSTVKGFTINQWYIASLAPGSQGPHVLELQLYMTERAAYRFNLNSDSPRLFVCGGMAGEPPVPTAITASQEVAAAWMDGERQVLETAMPLAIQVWIEAYLAHHGEAPVEGRKKKGKPNPQPEEKQ</sequence>
<dbReference type="Pfam" id="PF11749">
    <property type="entry name" value="DUF3305"/>
    <property type="match status" value="1"/>
</dbReference>